<evidence type="ECO:0000256" key="1">
    <source>
        <dbReference type="SAM" id="Phobius"/>
    </source>
</evidence>
<feature type="transmembrane region" description="Helical" evidence="1">
    <location>
        <begin position="740"/>
        <end position="760"/>
    </location>
</feature>
<evidence type="ECO:0000313" key="2">
    <source>
        <dbReference type="EMBL" id="REG32055.1"/>
    </source>
</evidence>
<feature type="transmembrane region" description="Helical" evidence="1">
    <location>
        <begin position="211"/>
        <end position="230"/>
    </location>
</feature>
<dbReference type="Proteomes" id="UP000256345">
    <property type="component" value="Unassembled WGS sequence"/>
</dbReference>
<accession>A0ABX9K2C7</accession>
<dbReference type="InterPro" id="IPR018580">
    <property type="entry name" value="Uncharacterised_YfhO"/>
</dbReference>
<evidence type="ECO:0000313" key="3">
    <source>
        <dbReference type="Proteomes" id="UP000256345"/>
    </source>
</evidence>
<feature type="transmembrane region" description="Helical" evidence="1">
    <location>
        <begin position="314"/>
        <end position="331"/>
    </location>
</feature>
<reference evidence="2 3" key="1">
    <citation type="submission" date="2018-08" db="EMBL/GenBank/DDBJ databases">
        <title>Genomic Encyclopedia of Archaeal and Bacterial Type Strains, Phase II (KMG-II): from individual species to whole genera.</title>
        <authorList>
            <person name="Goeker M."/>
        </authorList>
    </citation>
    <scope>NUCLEOTIDE SEQUENCE [LARGE SCALE GENOMIC DNA]</scope>
    <source>
        <strain evidence="2 3">DSM 2261</strain>
    </source>
</reference>
<feature type="transmembrane region" description="Helical" evidence="1">
    <location>
        <begin position="95"/>
        <end position="115"/>
    </location>
</feature>
<dbReference type="PANTHER" id="PTHR38454:SF1">
    <property type="entry name" value="INTEGRAL MEMBRANE PROTEIN"/>
    <property type="match status" value="1"/>
</dbReference>
<dbReference type="PANTHER" id="PTHR38454">
    <property type="entry name" value="INTEGRAL MEMBRANE PROTEIN-RELATED"/>
    <property type="match status" value="1"/>
</dbReference>
<sequence>MAFPALRPLNRFAAPGLLLLASLALYGGGLLPGRAFFYRDVLHYYWPTQATRFALGGLPHWNPFHQGGLPFLADIHAGVFYPPNLLFGVFSFPTAYALLLVLHHFLGQLGLFVFLRRKGLEELPALTGTLALGLTGYMAGLGNFGPLVSGWTWTPWLLVVLQSQFLPLRRLAVLSLLIAAQLVSGDPQSGLYSALVAATYVAWFPGRKERLVALAGAGALGLLLAGVQVFPTLELLAESTRGGPGVGYLASWNLHPVRMFELVFPYPFGEYLGVPQFWAWFMVKGPGSIPFALSIYLGVTVLVLAVLGARKDRLTGFALSLCALGLLLALGERSPVSFLLEQPPFRFFRYPEKYVVLVVLGCAVLAASGARALVTGPSRRRLMALGVAAGLMAVALLFTGAATETARELFASLLQAASTRAEPSGPLENAARSVGTALLFTALMLGLAVLALRKPGSRAVAVGALALVAGDLLWTARKTVWLGPASLYQEPALAARLRELAGSPPTRLFRMDRALKASAPPSRDLEGLVHLREWEQGTLKSNLSGVFGLEEVTSYSAVDLRRWTGLMGVLARRPQKVAELYAGCLLLTSPQAAQAMGPGEQVLLTEPSLGLAVTKLSECPQRLRTVTRTTAVASLEEALARLGSGNVDTRQEALVEEGTSSTYGPAKVGSVELGPRSARARVTASAGGTFLVFATTAYPGWTAAVDGNEVPVRIVNGALMGLEVPEGSHQVELSFTDPGFHSGLQATLAGVLVLVLLVLVSRRGQDARTQEPAPA</sequence>
<dbReference type="Pfam" id="PF09586">
    <property type="entry name" value="YfhO"/>
    <property type="match status" value="1"/>
</dbReference>
<gene>
    <name evidence="2" type="ORF">ATI61_105382</name>
</gene>
<comment type="caution">
    <text evidence="2">The sequence shown here is derived from an EMBL/GenBank/DDBJ whole genome shotgun (WGS) entry which is preliminary data.</text>
</comment>
<keyword evidence="3" id="KW-1185">Reference proteome</keyword>
<dbReference type="RefSeq" id="WP_116120204.1">
    <property type="nucleotide sequence ID" value="NZ_QUMU01000005.1"/>
</dbReference>
<feature type="transmembrane region" description="Helical" evidence="1">
    <location>
        <begin position="12"/>
        <end position="31"/>
    </location>
</feature>
<feature type="transmembrane region" description="Helical" evidence="1">
    <location>
        <begin position="127"/>
        <end position="151"/>
    </location>
</feature>
<feature type="transmembrane region" description="Helical" evidence="1">
    <location>
        <begin position="288"/>
        <end position="307"/>
    </location>
</feature>
<keyword evidence="1" id="KW-1133">Transmembrane helix</keyword>
<dbReference type="EMBL" id="QUMU01000005">
    <property type="protein sequence ID" value="REG32055.1"/>
    <property type="molecule type" value="Genomic_DNA"/>
</dbReference>
<protein>
    <submittedName>
        <fullName evidence="2">Membrane protein YfhO</fullName>
    </submittedName>
</protein>
<keyword evidence="1" id="KW-0812">Transmembrane</keyword>
<name>A0ABX9K2C7_9BACT</name>
<feature type="transmembrane region" description="Helical" evidence="1">
    <location>
        <begin position="430"/>
        <end position="452"/>
    </location>
</feature>
<proteinExistence type="predicted"/>
<feature type="transmembrane region" description="Helical" evidence="1">
    <location>
        <begin position="354"/>
        <end position="374"/>
    </location>
</feature>
<organism evidence="2 3">
    <name type="scientific">Archangium gephyra</name>
    <dbReference type="NCBI Taxonomy" id="48"/>
    <lineage>
        <taxon>Bacteria</taxon>
        <taxon>Pseudomonadati</taxon>
        <taxon>Myxococcota</taxon>
        <taxon>Myxococcia</taxon>
        <taxon>Myxococcales</taxon>
        <taxon>Cystobacterineae</taxon>
        <taxon>Archangiaceae</taxon>
        <taxon>Archangium</taxon>
    </lineage>
</organism>
<feature type="transmembrane region" description="Helical" evidence="1">
    <location>
        <begin position="381"/>
        <end position="402"/>
    </location>
</feature>
<keyword evidence="1" id="KW-0472">Membrane</keyword>